<name>A8RJJ0_ENTBW</name>
<dbReference type="Gene3D" id="2.40.50.1020">
    <property type="entry name" value="LytTr DNA-binding domain"/>
    <property type="match status" value="1"/>
</dbReference>
<dbReference type="InterPro" id="IPR046947">
    <property type="entry name" value="LytR-like"/>
</dbReference>
<keyword evidence="3" id="KW-0597">Phosphoprotein</keyword>
<dbReference type="EMBL" id="ABCC02000011">
    <property type="protein sequence ID" value="EDP18565.1"/>
    <property type="molecule type" value="Genomic_DNA"/>
</dbReference>
<dbReference type="GO" id="GO:0003677">
    <property type="term" value="F:DNA binding"/>
    <property type="evidence" value="ECO:0007669"/>
    <property type="project" value="InterPro"/>
</dbReference>
<dbReference type="PaxDb" id="411902-CLOBOL_00927"/>
<feature type="modified residue" description="4-aspartylphosphate" evidence="3">
    <location>
        <position position="62"/>
    </location>
</feature>
<reference evidence="6 7" key="1">
    <citation type="submission" date="2007-08" db="EMBL/GenBank/DDBJ databases">
        <authorList>
            <person name="Fulton L."/>
            <person name="Clifton S."/>
            <person name="Fulton B."/>
            <person name="Xu J."/>
            <person name="Minx P."/>
            <person name="Pepin K.H."/>
            <person name="Johnson M."/>
            <person name="Thiruvilangam P."/>
            <person name="Bhonagiri V."/>
            <person name="Nash W.E."/>
            <person name="Mardis E.R."/>
            <person name="Wilson R.K."/>
        </authorList>
    </citation>
    <scope>NUCLEOTIDE SEQUENCE [LARGE SCALE GENOMIC DNA]</scope>
    <source>
        <strain evidence="7">ATCC BAA-613 / DSM 15670 / CCUG 46953 / JCM 12243 / WAL 16351</strain>
    </source>
</reference>
<evidence type="ECO:0000313" key="6">
    <source>
        <dbReference type="EMBL" id="EDP18565.1"/>
    </source>
</evidence>
<dbReference type="InterPro" id="IPR011006">
    <property type="entry name" value="CheY-like_superfamily"/>
</dbReference>
<comment type="caution">
    <text evidence="6">The sequence shown here is derived from an EMBL/GenBank/DDBJ whole genome shotgun (WGS) entry which is preliminary data.</text>
</comment>
<evidence type="ECO:0000256" key="1">
    <source>
        <dbReference type="ARBA" id="ARBA00018672"/>
    </source>
</evidence>
<reference evidence="6 7" key="2">
    <citation type="submission" date="2007-09" db="EMBL/GenBank/DDBJ databases">
        <title>Draft genome sequence of Clostridium bolteae (ATCC BAA-613).</title>
        <authorList>
            <person name="Sudarsanam P."/>
            <person name="Ley R."/>
            <person name="Guruge J."/>
            <person name="Turnbaugh P.J."/>
            <person name="Mahowald M."/>
            <person name="Liep D."/>
            <person name="Gordon J."/>
        </authorList>
    </citation>
    <scope>NUCLEOTIDE SEQUENCE [LARGE SCALE GENOMIC DNA]</scope>
    <source>
        <strain evidence="7">ATCC BAA-613 / DSM 15670 / CCUG 46953 / JCM 12243 / WAL 16351</strain>
    </source>
</reference>
<proteinExistence type="predicted"/>
<feature type="domain" description="Response regulatory" evidence="4">
    <location>
        <begin position="5"/>
        <end position="125"/>
    </location>
</feature>
<dbReference type="SMART" id="SM00448">
    <property type="entry name" value="REC"/>
    <property type="match status" value="1"/>
</dbReference>
<dbReference type="InterPro" id="IPR001789">
    <property type="entry name" value="Sig_transdc_resp-reg_receiver"/>
</dbReference>
<dbReference type="Proteomes" id="UP000005396">
    <property type="component" value="Unassembled WGS sequence"/>
</dbReference>
<dbReference type="GO" id="GO:0000156">
    <property type="term" value="F:phosphorelay response regulator activity"/>
    <property type="evidence" value="ECO:0007669"/>
    <property type="project" value="InterPro"/>
</dbReference>
<accession>A8RJJ0</accession>
<dbReference type="Pfam" id="PF00072">
    <property type="entry name" value="Response_reg"/>
    <property type="match status" value="1"/>
</dbReference>
<evidence type="ECO:0000259" key="4">
    <source>
        <dbReference type="PROSITE" id="PS50110"/>
    </source>
</evidence>
<evidence type="ECO:0000256" key="3">
    <source>
        <dbReference type="PROSITE-ProRule" id="PRU00169"/>
    </source>
</evidence>
<dbReference type="InterPro" id="IPR007492">
    <property type="entry name" value="LytTR_DNA-bd_dom"/>
</dbReference>
<dbReference type="PANTHER" id="PTHR37299:SF1">
    <property type="entry name" value="STAGE 0 SPORULATION PROTEIN A HOMOLOG"/>
    <property type="match status" value="1"/>
</dbReference>
<dbReference type="SUPFAM" id="SSF52172">
    <property type="entry name" value="CheY-like"/>
    <property type="match status" value="1"/>
</dbReference>
<evidence type="ECO:0000313" key="7">
    <source>
        <dbReference type="Proteomes" id="UP000005396"/>
    </source>
</evidence>
<dbReference type="HOGENOM" id="CLU_000445_14_2_9"/>
<dbReference type="Gene3D" id="3.40.50.2300">
    <property type="match status" value="1"/>
</dbReference>
<dbReference type="SMART" id="SM00850">
    <property type="entry name" value="LytTR"/>
    <property type="match status" value="1"/>
</dbReference>
<dbReference type="AlphaFoldDB" id="A8RJJ0"/>
<gene>
    <name evidence="6" type="ORF">CLOBOL_00927</name>
</gene>
<dbReference type="PROSITE" id="PS50930">
    <property type="entry name" value="HTH_LYTTR"/>
    <property type="match status" value="1"/>
</dbReference>
<dbReference type="eggNOG" id="COG3279">
    <property type="taxonomic scope" value="Bacteria"/>
</dbReference>
<comment type="function">
    <text evidence="2">May play the central regulatory role in sporulation. It may be an element of the effector pathway responsible for the activation of sporulation genes in response to nutritional stress. Spo0A may act in concert with spo0H (a sigma factor) to control the expression of some genes that are critical to the sporulation process.</text>
</comment>
<evidence type="ECO:0000256" key="2">
    <source>
        <dbReference type="ARBA" id="ARBA00024867"/>
    </source>
</evidence>
<sequence length="246" mass="28731">MIMLRIAICDDLKSERDMVKGFLRSFFAAVPYEYTLAEYSRGETMVDDYDDGSVDFDLIFMDIFMDGMLGMEAARCLRRYAPHVSIVFLTTTPAYALESYDVYAYGYLVKPLDGEKTAALLRRFLQEEYEGNQKTLLLKKGCRGRRIAYREIEYIESRRNVLLVFLENGEEYRVYAKLDDVEKELKGHGFLRCHQSFIVNMNRVRVAEEDFLMMSGAHIPIRQRGSRAIRDAYFGYLLERAELTRI</sequence>
<protein>
    <recommendedName>
        <fullName evidence="1">Stage 0 sporulation protein A homolog</fullName>
    </recommendedName>
</protein>
<dbReference type="Pfam" id="PF04397">
    <property type="entry name" value="LytTR"/>
    <property type="match status" value="1"/>
</dbReference>
<dbReference type="PANTHER" id="PTHR37299">
    <property type="entry name" value="TRANSCRIPTIONAL REGULATOR-RELATED"/>
    <property type="match status" value="1"/>
</dbReference>
<feature type="domain" description="HTH LytTR-type" evidence="5">
    <location>
        <begin position="136"/>
        <end position="205"/>
    </location>
</feature>
<evidence type="ECO:0000259" key="5">
    <source>
        <dbReference type="PROSITE" id="PS50930"/>
    </source>
</evidence>
<dbReference type="PROSITE" id="PS50110">
    <property type="entry name" value="RESPONSE_REGULATORY"/>
    <property type="match status" value="1"/>
</dbReference>
<organism evidence="6 7">
    <name type="scientific">Enterocloster bolteae (strain ATCC BAA-613 / DSM 15670 / CCUG 46953 / JCM 12243 / WAL 16351)</name>
    <name type="common">Clostridium bolteae</name>
    <dbReference type="NCBI Taxonomy" id="411902"/>
    <lineage>
        <taxon>Bacteria</taxon>
        <taxon>Bacillati</taxon>
        <taxon>Bacillota</taxon>
        <taxon>Clostridia</taxon>
        <taxon>Lachnospirales</taxon>
        <taxon>Lachnospiraceae</taxon>
        <taxon>Enterocloster</taxon>
    </lineage>
</organism>